<protein>
    <submittedName>
        <fullName evidence="1">Uncharacterized protein</fullName>
    </submittedName>
</protein>
<dbReference type="RefSeq" id="WP_256540578.1">
    <property type="nucleotide sequence ID" value="NZ_JANHOH010000007.1"/>
</dbReference>
<evidence type="ECO:0000313" key="2">
    <source>
        <dbReference type="Proteomes" id="UP001204376"/>
    </source>
</evidence>
<organism evidence="1 2">
    <name type="scientific">Mucilaginibacter aquariorum</name>
    <dbReference type="NCBI Taxonomy" id="2967225"/>
    <lineage>
        <taxon>Bacteria</taxon>
        <taxon>Pseudomonadati</taxon>
        <taxon>Bacteroidota</taxon>
        <taxon>Sphingobacteriia</taxon>
        <taxon>Sphingobacteriales</taxon>
        <taxon>Sphingobacteriaceae</taxon>
        <taxon>Mucilaginibacter</taxon>
    </lineage>
</organism>
<comment type="caution">
    <text evidence="1">The sequence shown here is derived from an EMBL/GenBank/DDBJ whole genome shotgun (WGS) entry which is preliminary data.</text>
</comment>
<proteinExistence type="predicted"/>
<sequence length="474" mass="54689">MPRVYFDTNIYSKLKSAQEPDFQEAARILEIYQKRLSFYFSVAHIRDKRKDFTLHKFADFGFMEKIVGDNYLAYDPLENRPDVYLATPAVVFDDDEPGEMEGLLGFFDHSPDDSPESTLMKTMIRSVYSSIPLPETQADTSLLNENQLKIQQAIVPADREGVTMFNVMENLATFTRNLFADNELYKQLRTTLDGSFNNGIVTLNAEVDFNEAFRDTTFSKTFLDLIKEHMRHPNKDEIPFYDLYLVAYQMLDSLGIDKDTITKKNSLVNILNDAMHSYFGLHCDIFVTDDKNNAKKTKALYQLFGAQTRVLTMAEFNKFIPEIIYPEKDTQDQLLGRVLHDLTYGERAEPFNGNGFVCQWIKEHHRYLDFFDGLVEVTGTTSRQIVIYKGYAHPLSDPSFSERAMIIKSALYAFGPDLENKGEFNYRDRNVRATDVGERKWLIDGMRVELSKSPLAEKYTLVLTLPELESQEEP</sequence>
<dbReference type="Proteomes" id="UP001204376">
    <property type="component" value="Unassembled WGS sequence"/>
</dbReference>
<gene>
    <name evidence="1" type="ORF">NPE20_20635</name>
</gene>
<evidence type="ECO:0000313" key="1">
    <source>
        <dbReference type="EMBL" id="MCQ6960398.1"/>
    </source>
</evidence>
<name>A0ABT1T8W1_9SPHI</name>
<keyword evidence="2" id="KW-1185">Reference proteome</keyword>
<reference evidence="1 2" key="1">
    <citation type="submission" date="2022-07" db="EMBL/GenBank/DDBJ databases">
        <title>Mucilaginibacter sp. JC4.</title>
        <authorList>
            <person name="Le V."/>
            <person name="Ko S.-R."/>
            <person name="Ahn C.-Y."/>
            <person name="Oh H.-M."/>
        </authorList>
    </citation>
    <scope>NUCLEOTIDE SEQUENCE [LARGE SCALE GENOMIC DNA]</scope>
    <source>
        <strain evidence="1 2">JC4</strain>
    </source>
</reference>
<dbReference type="EMBL" id="JANHOH010000007">
    <property type="protein sequence ID" value="MCQ6960398.1"/>
    <property type="molecule type" value="Genomic_DNA"/>
</dbReference>
<accession>A0ABT1T8W1</accession>